<dbReference type="InterPro" id="IPR011051">
    <property type="entry name" value="RmlC_Cupin_sf"/>
</dbReference>
<evidence type="ECO:0000313" key="2">
    <source>
        <dbReference type="EMBL" id="TQL17133.1"/>
    </source>
</evidence>
<dbReference type="SUPFAM" id="SSF51182">
    <property type="entry name" value="RmlC-like cupins"/>
    <property type="match status" value="1"/>
</dbReference>
<proteinExistence type="predicted"/>
<protein>
    <recommendedName>
        <fullName evidence="4">Cupin domain-containing protein</fullName>
    </recommendedName>
</protein>
<accession>A0A542W0R4</accession>
<evidence type="ECO:0008006" key="4">
    <source>
        <dbReference type="Google" id="ProtNLM"/>
    </source>
</evidence>
<sequence length="177" mass="19383">MRNVALACILGFSALMGVSAKAEKAPPPTIPYWSVWADHQGVTHQTRCALHNLALQDFAHTDHPEWVSQQDHATKRYVFNIMPVGWIGNWHKNPEPQWIIPLSGRWFVKTTDDKSVEMGAGEMSFGGDQAAKMINGRQGHISGSVGNQPAKVLIIQLNAIPHNHAHPECAAGGSPIQ</sequence>
<evidence type="ECO:0000313" key="3">
    <source>
        <dbReference type="Proteomes" id="UP000316887"/>
    </source>
</evidence>
<keyword evidence="1" id="KW-0732">Signal</keyword>
<organism evidence="2 3">
    <name type="scientific">Zymomonas mobilis</name>
    <dbReference type="NCBI Taxonomy" id="542"/>
    <lineage>
        <taxon>Bacteria</taxon>
        <taxon>Pseudomonadati</taxon>
        <taxon>Pseudomonadota</taxon>
        <taxon>Alphaproteobacteria</taxon>
        <taxon>Sphingomonadales</taxon>
        <taxon>Zymomonadaceae</taxon>
        <taxon>Zymomonas</taxon>
    </lineage>
</organism>
<dbReference type="EMBL" id="VFOF01000001">
    <property type="protein sequence ID" value="TQL17133.1"/>
    <property type="molecule type" value="Genomic_DNA"/>
</dbReference>
<reference evidence="2 3" key="1">
    <citation type="submission" date="2019-06" db="EMBL/GenBank/DDBJ databases">
        <title>Genome sequencing of Zymomonas mobilis strains for genetic engineering and biofuel applications.</title>
        <authorList>
            <person name="Teravest M."/>
        </authorList>
    </citation>
    <scope>NUCLEOTIDE SEQUENCE [LARGE SCALE GENOMIC DNA]</scope>
    <source>
        <strain evidence="2 3">AN0101</strain>
    </source>
</reference>
<dbReference type="Proteomes" id="UP000316887">
    <property type="component" value="Unassembled WGS sequence"/>
</dbReference>
<comment type="caution">
    <text evidence="2">The sequence shown here is derived from an EMBL/GenBank/DDBJ whole genome shotgun (WGS) entry which is preliminary data.</text>
</comment>
<name>A0A542W0R4_ZYMMB</name>
<evidence type="ECO:0000256" key="1">
    <source>
        <dbReference type="SAM" id="SignalP"/>
    </source>
</evidence>
<feature type="signal peptide" evidence="1">
    <location>
        <begin position="1"/>
        <end position="22"/>
    </location>
</feature>
<dbReference type="RefSeq" id="WP_141919502.1">
    <property type="nucleotide sequence ID" value="NZ_VFOF01000001.1"/>
</dbReference>
<gene>
    <name evidence="2" type="ORF">FBY58_0694</name>
</gene>
<feature type="chain" id="PRO_5022184007" description="Cupin domain-containing protein" evidence="1">
    <location>
        <begin position="23"/>
        <end position="177"/>
    </location>
</feature>
<dbReference type="CDD" id="cd07009">
    <property type="entry name" value="cupin_BLL0285-like"/>
    <property type="match status" value="1"/>
</dbReference>
<dbReference type="AlphaFoldDB" id="A0A542W0R4"/>
<dbReference type="OrthoDB" id="4205621at2"/>